<dbReference type="Proteomes" id="UP000054217">
    <property type="component" value="Unassembled WGS sequence"/>
</dbReference>
<sequence length="273" mass="31317">MERSLMAGSMSPSPQFSGIVIKQEKGRDIIEIVEDSLTTERVLQYCYPFTNPVLENLDDVQNVLAMMKKFGMRGLMDRVRGALVQPSFLEEEPLRVFAIAYRFGFEAETRLAARNTLRHQIFGPYVKELEHIPASIYHKLLQYHRRCSVVVCGLTSDFSWFPGFASRWVWFQCDDCVHHSLSWPLSDGKIYEVNAWFIEYMERARTALRERPCGKVVSDPLLIMDALETAAHCHTCRPAAYLDMSTFIGEHFSVEVEKAIDTVDLDIPFHSPA</sequence>
<name>A0A0C3JNC5_PISTI</name>
<protein>
    <recommendedName>
        <fullName evidence="3">BTB domain-containing protein</fullName>
    </recommendedName>
</protein>
<dbReference type="OrthoDB" id="6359816at2759"/>
<gene>
    <name evidence="1" type="ORF">M404DRAFT_871649</name>
</gene>
<dbReference type="STRING" id="870435.A0A0C3JNC5"/>
<accession>A0A0C3JNC5</accession>
<dbReference type="HOGENOM" id="CLU_052397_0_0_1"/>
<keyword evidence="2" id="KW-1185">Reference proteome</keyword>
<evidence type="ECO:0000313" key="2">
    <source>
        <dbReference type="Proteomes" id="UP000054217"/>
    </source>
</evidence>
<organism evidence="1 2">
    <name type="scientific">Pisolithus tinctorius Marx 270</name>
    <dbReference type="NCBI Taxonomy" id="870435"/>
    <lineage>
        <taxon>Eukaryota</taxon>
        <taxon>Fungi</taxon>
        <taxon>Dikarya</taxon>
        <taxon>Basidiomycota</taxon>
        <taxon>Agaricomycotina</taxon>
        <taxon>Agaricomycetes</taxon>
        <taxon>Agaricomycetidae</taxon>
        <taxon>Boletales</taxon>
        <taxon>Sclerodermatineae</taxon>
        <taxon>Pisolithaceae</taxon>
        <taxon>Pisolithus</taxon>
    </lineage>
</organism>
<proteinExistence type="predicted"/>
<dbReference type="InParanoid" id="A0A0C3JNC5"/>
<evidence type="ECO:0008006" key="3">
    <source>
        <dbReference type="Google" id="ProtNLM"/>
    </source>
</evidence>
<reference evidence="2" key="2">
    <citation type="submission" date="2015-01" db="EMBL/GenBank/DDBJ databases">
        <title>Evolutionary Origins and Diversification of the Mycorrhizal Mutualists.</title>
        <authorList>
            <consortium name="DOE Joint Genome Institute"/>
            <consortium name="Mycorrhizal Genomics Consortium"/>
            <person name="Kohler A."/>
            <person name="Kuo A."/>
            <person name="Nagy L.G."/>
            <person name="Floudas D."/>
            <person name="Copeland A."/>
            <person name="Barry K.W."/>
            <person name="Cichocki N."/>
            <person name="Veneault-Fourrey C."/>
            <person name="LaButti K."/>
            <person name="Lindquist E.A."/>
            <person name="Lipzen A."/>
            <person name="Lundell T."/>
            <person name="Morin E."/>
            <person name="Murat C."/>
            <person name="Riley R."/>
            <person name="Ohm R."/>
            <person name="Sun H."/>
            <person name="Tunlid A."/>
            <person name="Henrissat B."/>
            <person name="Grigoriev I.V."/>
            <person name="Hibbett D.S."/>
            <person name="Martin F."/>
        </authorList>
    </citation>
    <scope>NUCLEOTIDE SEQUENCE [LARGE SCALE GENOMIC DNA]</scope>
    <source>
        <strain evidence="2">Marx 270</strain>
    </source>
</reference>
<evidence type="ECO:0000313" key="1">
    <source>
        <dbReference type="EMBL" id="KIO10698.1"/>
    </source>
</evidence>
<dbReference type="EMBL" id="KN831951">
    <property type="protein sequence ID" value="KIO10698.1"/>
    <property type="molecule type" value="Genomic_DNA"/>
</dbReference>
<reference evidence="1 2" key="1">
    <citation type="submission" date="2014-04" db="EMBL/GenBank/DDBJ databases">
        <authorList>
            <consortium name="DOE Joint Genome Institute"/>
            <person name="Kuo A."/>
            <person name="Kohler A."/>
            <person name="Costa M.D."/>
            <person name="Nagy L.G."/>
            <person name="Floudas D."/>
            <person name="Copeland A."/>
            <person name="Barry K.W."/>
            <person name="Cichocki N."/>
            <person name="Veneault-Fourrey C."/>
            <person name="LaButti K."/>
            <person name="Lindquist E.A."/>
            <person name="Lipzen A."/>
            <person name="Lundell T."/>
            <person name="Morin E."/>
            <person name="Murat C."/>
            <person name="Sun H."/>
            <person name="Tunlid A."/>
            <person name="Henrissat B."/>
            <person name="Grigoriev I.V."/>
            <person name="Hibbett D.S."/>
            <person name="Martin F."/>
            <person name="Nordberg H.P."/>
            <person name="Cantor M.N."/>
            <person name="Hua S.X."/>
        </authorList>
    </citation>
    <scope>NUCLEOTIDE SEQUENCE [LARGE SCALE GENOMIC DNA]</scope>
    <source>
        <strain evidence="1 2">Marx 270</strain>
    </source>
</reference>
<dbReference type="AlphaFoldDB" id="A0A0C3JNC5"/>